<dbReference type="GO" id="GO:0005737">
    <property type="term" value="C:cytoplasm"/>
    <property type="evidence" value="ECO:0007669"/>
    <property type="project" value="InterPro"/>
</dbReference>
<dbReference type="InterPro" id="IPR004114">
    <property type="entry name" value="THUMP_dom"/>
</dbReference>
<dbReference type="Gene3D" id="3.30.750.80">
    <property type="entry name" value="RNA methyltransferase domain (HRMD) like"/>
    <property type="match status" value="1"/>
</dbReference>
<dbReference type="PROSITE" id="PS00092">
    <property type="entry name" value="N6_MTASE"/>
    <property type="match status" value="1"/>
</dbReference>
<dbReference type="InterPro" id="IPR002052">
    <property type="entry name" value="DNA_methylase_N6_adenine_CS"/>
</dbReference>
<evidence type="ECO:0000259" key="7">
    <source>
        <dbReference type="Pfam" id="PF02926"/>
    </source>
</evidence>
<dbReference type="Pfam" id="PF02926">
    <property type="entry name" value="THUMP"/>
    <property type="match status" value="1"/>
</dbReference>
<dbReference type="Pfam" id="PF01170">
    <property type="entry name" value="UPF0020"/>
    <property type="match status" value="1"/>
</dbReference>
<reference evidence="10" key="1">
    <citation type="submission" date="2020-03" db="EMBL/GenBank/DDBJ databases">
        <title>Spirochaetal bacteria isolated from arthropods constitute a novel genus Entomospira genus novum within the order Spirochaetales.</title>
        <authorList>
            <person name="Grana-Miraglia L."/>
            <person name="Sikutova S."/>
            <person name="Fingerle V."/>
            <person name="Sing A."/>
            <person name="Castillo-Ramirez S."/>
            <person name="Margos G."/>
            <person name="Rudolf I."/>
        </authorList>
    </citation>
    <scope>NUCLEOTIDE SEQUENCE</scope>
    <source>
        <strain evidence="10">BR149</strain>
    </source>
</reference>
<dbReference type="InterPro" id="IPR017244">
    <property type="entry name" value="23SrRNA_methyltr_KL"/>
</dbReference>
<dbReference type="InterPro" id="IPR000241">
    <property type="entry name" value="RlmKL-like_Mtase"/>
</dbReference>
<keyword evidence="2" id="KW-0698">rRNA processing</keyword>
<dbReference type="InterPro" id="IPR053943">
    <property type="entry name" value="RlmKL-like_Mtase_CS"/>
</dbReference>
<evidence type="ECO:0000259" key="9">
    <source>
        <dbReference type="Pfam" id="PF22020"/>
    </source>
</evidence>
<comment type="caution">
    <text evidence="10">The sequence shown here is derived from an EMBL/GenBank/DDBJ whole genome shotgun (WGS) entry which is preliminary data.</text>
</comment>
<keyword evidence="11" id="KW-1185">Reference proteome</keyword>
<protein>
    <submittedName>
        <fullName evidence="10">Bifunctional 23S rRNA (Guanine(2069)-N(7))-methyltransferase RlmK/23S rRNA (Guanine(2445)-N(2))-methyltransferase RlmL</fullName>
        <ecNumber evidence="10">2.1.1.173</ecNumber>
        <ecNumber evidence="10">2.1.1.264</ecNumber>
    </submittedName>
</protein>
<name>A0A968GJ79_9SPIO</name>
<dbReference type="Gene3D" id="3.30.2130.30">
    <property type="match status" value="1"/>
</dbReference>
<dbReference type="GO" id="GO:0052915">
    <property type="term" value="F:23S rRNA (guanine(2445)-N(2))-methyltransferase activity"/>
    <property type="evidence" value="ECO:0007669"/>
    <property type="project" value="UniProtKB-EC"/>
</dbReference>
<keyword evidence="3 10" id="KW-0489">Methyltransferase</keyword>
<sequence length="732" mass="85058">MEKLYYATCQLFFEDLLEQELTTLGATSTERSVGGVFFNASEPVMYRVLIHARTIASLRLVLLQSDISEAKDLYQKSLSIAWFEYFSQDDLFACHVSSSGKNIAPENYLMLVMKDGIVDSFRKIGRARPNINNELATHYVHLQVVDNHIVIALELEHELFKRGYRTSLDEENQEMAKVKLIKKRKSHNHPAPLKEHLAASLLYRAHWLEEVEQSPDKIFYDPMCGSGTIVIEAFMMAYQMSPQWLRQRWRIKHWRGFNATLFEQEWKAMALKYHQLLSEHAGLTFWASDKNEHAVAMTRLATEKLGIAPYIKVFNQDFFDTKRPPKAGFILSNPPYGERMGSRDDANRLYAQLGQHLKTQYQQWQVALLAPDSDILRCLDIRSERINTFFNGAKRAVLLRFMIEDREEQRFVLSDEAQELKALISEQFARRKAEAQELYATNAFRFYNAESPLYSATCEYFAGAVVVQEFVVYRSREEQAPAVKQVRTTEFLRIIQEVTGLPKMDIYHKQRRPASSKSQYDKEASVDALQRVVKEGGLEFIVNLSTYIDVGLYLDHRYLRREVMKRSQGKRFLNLFSYTASMSVAAAVGGAIQTVSVDASKTYLIQAKSNFERNHIDLEGGNHRLVRRDIKKYLRELESEEFDMIYLDPPTFSNGKGRDALDIQKDHGAMITHLMDFVSRDGVLYFSVHYRRFRMDERILRSYNVTDLTKVSHDKDFDGRLEHYLWSVEHRV</sequence>
<dbReference type="RefSeq" id="WP_167696012.1">
    <property type="nucleotide sequence ID" value="NZ_CP118181.1"/>
</dbReference>
<feature type="domain" description="Ribosomal RNA large subunit methyltransferase K/L-like methyltransferase" evidence="6">
    <location>
        <begin position="184"/>
        <end position="392"/>
    </location>
</feature>
<dbReference type="Proteomes" id="UP000778951">
    <property type="component" value="Unassembled WGS sequence"/>
</dbReference>
<feature type="domain" description="S-adenosylmethionine-dependent methyltransferase" evidence="8">
    <location>
        <begin position="509"/>
        <end position="678"/>
    </location>
</feature>
<dbReference type="PANTHER" id="PTHR47313">
    <property type="entry name" value="RIBOSOMAL RNA LARGE SUBUNIT METHYLTRANSFERASE K/L"/>
    <property type="match status" value="1"/>
</dbReference>
<keyword evidence="1" id="KW-0963">Cytoplasm</keyword>
<dbReference type="EC" id="2.1.1.173" evidence="10"/>
<evidence type="ECO:0000259" key="6">
    <source>
        <dbReference type="Pfam" id="PF01170"/>
    </source>
</evidence>
<dbReference type="InterPro" id="IPR054170">
    <property type="entry name" value="RlmL_1st"/>
</dbReference>
<evidence type="ECO:0000313" key="11">
    <source>
        <dbReference type="Proteomes" id="UP000778951"/>
    </source>
</evidence>
<evidence type="ECO:0000313" key="10">
    <source>
        <dbReference type="EMBL" id="NIZ69944.1"/>
    </source>
</evidence>
<accession>A0A968GJ79</accession>
<dbReference type="EC" id="2.1.1.264" evidence="10"/>
<dbReference type="Pfam" id="PF22020">
    <property type="entry name" value="RlmL_1st"/>
    <property type="match status" value="1"/>
</dbReference>
<dbReference type="CDD" id="cd11715">
    <property type="entry name" value="THUMP_AdoMetMT"/>
    <property type="match status" value="1"/>
</dbReference>
<evidence type="ECO:0000256" key="2">
    <source>
        <dbReference type="ARBA" id="ARBA00022552"/>
    </source>
</evidence>
<dbReference type="PANTHER" id="PTHR47313:SF1">
    <property type="entry name" value="RIBOSOMAL RNA LARGE SUBUNIT METHYLTRANSFERASE K_L"/>
    <property type="match status" value="1"/>
</dbReference>
<dbReference type="Gene3D" id="3.40.50.150">
    <property type="entry name" value="Vaccinia Virus protein VP39"/>
    <property type="match status" value="2"/>
</dbReference>
<evidence type="ECO:0000256" key="1">
    <source>
        <dbReference type="ARBA" id="ARBA00022490"/>
    </source>
</evidence>
<evidence type="ECO:0000256" key="4">
    <source>
        <dbReference type="ARBA" id="ARBA00022679"/>
    </source>
</evidence>
<evidence type="ECO:0000259" key="8">
    <source>
        <dbReference type="Pfam" id="PF10672"/>
    </source>
</evidence>
<evidence type="ECO:0000256" key="5">
    <source>
        <dbReference type="ARBA" id="ARBA00022691"/>
    </source>
</evidence>
<dbReference type="NCBIfam" id="NF008748">
    <property type="entry name" value="PRK11783.1"/>
    <property type="match status" value="1"/>
</dbReference>
<dbReference type="GO" id="GO:0070043">
    <property type="term" value="F:rRNA (guanine-N7-)-methyltransferase activity"/>
    <property type="evidence" value="ECO:0007669"/>
    <property type="project" value="TreeGrafter"/>
</dbReference>
<dbReference type="PROSITE" id="PS01261">
    <property type="entry name" value="UPF0020"/>
    <property type="match status" value="1"/>
</dbReference>
<dbReference type="AlphaFoldDB" id="A0A968GJ79"/>
<dbReference type="SUPFAM" id="SSF53335">
    <property type="entry name" value="S-adenosyl-L-methionine-dependent methyltransferases"/>
    <property type="match status" value="2"/>
</dbReference>
<keyword evidence="5" id="KW-0949">S-adenosyl-L-methionine</keyword>
<organism evidence="10 11">
    <name type="scientific">Entomospira culicis</name>
    <dbReference type="NCBI Taxonomy" id="2719989"/>
    <lineage>
        <taxon>Bacteria</taxon>
        <taxon>Pseudomonadati</taxon>
        <taxon>Spirochaetota</taxon>
        <taxon>Spirochaetia</taxon>
        <taxon>Spirochaetales</taxon>
        <taxon>Spirochaetaceae</taxon>
        <taxon>Entomospira</taxon>
    </lineage>
</organism>
<dbReference type="InterPro" id="IPR029063">
    <property type="entry name" value="SAM-dependent_MTases_sf"/>
</dbReference>
<feature type="domain" description="THUMP" evidence="7">
    <location>
        <begin position="70"/>
        <end position="153"/>
    </location>
</feature>
<dbReference type="PIRSF" id="PIRSF037618">
    <property type="entry name" value="RNA_Mtase_bacteria_prd"/>
    <property type="match status" value="1"/>
</dbReference>
<feature type="domain" description="RlmL ferredoxin-like" evidence="9">
    <location>
        <begin position="6"/>
        <end position="54"/>
    </location>
</feature>
<evidence type="ECO:0000256" key="3">
    <source>
        <dbReference type="ARBA" id="ARBA00022603"/>
    </source>
</evidence>
<dbReference type="GO" id="GO:0003723">
    <property type="term" value="F:RNA binding"/>
    <property type="evidence" value="ECO:0007669"/>
    <property type="project" value="InterPro"/>
</dbReference>
<dbReference type="Pfam" id="PF10672">
    <property type="entry name" value="Methyltrans_SAM"/>
    <property type="match status" value="1"/>
</dbReference>
<dbReference type="InterPro" id="IPR019614">
    <property type="entry name" value="SAM-dep_methyl-trfase"/>
</dbReference>
<proteinExistence type="predicted"/>
<keyword evidence="4 10" id="KW-0808">Transferase</keyword>
<dbReference type="EMBL" id="JAATLM010000001">
    <property type="protein sequence ID" value="NIZ69944.1"/>
    <property type="molecule type" value="Genomic_DNA"/>
</dbReference>
<gene>
    <name evidence="10" type="primary">rlmKL</name>
    <name evidence="10" type="ORF">HCT48_06960</name>
</gene>